<evidence type="ECO:0000313" key="8">
    <source>
        <dbReference type="EMBL" id="MBT1711934.1"/>
    </source>
</evidence>
<gene>
    <name evidence="8" type="ORF">KK062_27070</name>
</gene>
<dbReference type="Proteomes" id="UP001319080">
    <property type="component" value="Unassembled WGS sequence"/>
</dbReference>
<evidence type="ECO:0000256" key="5">
    <source>
        <dbReference type="ARBA" id="ARBA00023237"/>
    </source>
</evidence>
<comment type="caution">
    <text evidence="8">The sequence shown here is derived from an EMBL/GenBank/DDBJ whole genome shotgun (WGS) entry which is preliminary data.</text>
</comment>
<keyword evidence="4" id="KW-0472">Membrane</keyword>
<dbReference type="Pfam" id="PF07980">
    <property type="entry name" value="SusD_RagB"/>
    <property type="match status" value="1"/>
</dbReference>
<keyword evidence="3" id="KW-0732">Signal</keyword>
<organism evidence="8 9">
    <name type="scientific">Dawidia cretensis</name>
    <dbReference type="NCBI Taxonomy" id="2782350"/>
    <lineage>
        <taxon>Bacteria</taxon>
        <taxon>Pseudomonadati</taxon>
        <taxon>Bacteroidota</taxon>
        <taxon>Cytophagia</taxon>
        <taxon>Cytophagales</taxon>
        <taxon>Chryseotaleaceae</taxon>
        <taxon>Dawidia</taxon>
    </lineage>
</organism>
<dbReference type="RefSeq" id="WP_254087503.1">
    <property type="nucleotide sequence ID" value="NZ_JAHESE010000045.1"/>
</dbReference>
<reference evidence="8 9" key="1">
    <citation type="submission" date="2021-05" db="EMBL/GenBank/DDBJ databases">
        <title>A Polyphasic approach of four new species of the genus Ohtaekwangia: Ohtaekwangia histidinii sp. nov., Ohtaekwangia cretensis sp. nov., Ohtaekwangia indiensis sp. nov., Ohtaekwangia reichenbachii sp. nov. from diverse environment.</title>
        <authorList>
            <person name="Octaviana S."/>
        </authorList>
    </citation>
    <scope>NUCLEOTIDE SEQUENCE [LARGE SCALE GENOMIC DNA]</scope>
    <source>
        <strain evidence="8 9">PWU5</strain>
    </source>
</reference>
<sequence>MKLKSAVFLVFCFAFSCNDFLEVDEPASQITSDIVYDSDDTALSALAGVYSEMMGNALFAGGGLAGISLISGMSSDEFINHSDDIDRSEFYTNSLQATNSLVSSFFWEPMYKYIYYSNSILTGLENSNVSKTVSDRIEGEAKFIRAFCYFYLVNLFGEVPIVTSIDYRQNNTVKRSAVYEVYDQIIADLLQAESLLSEDYPTAERVRANKYTVKALLARVYLYQRDWVKATEQSSAVIESGTYALDTDLDVVFLNTSQEAIWQLKPVVAGFNTLDGNVFILEQTPSNVSISESLKNAFDDGDRRFDHWVGSFNDGQDTYYFPFKYKIKVGEEPFVEYSMVLRLAEQYLIRAEARWHEGDIDGAIADLDVIRERAGLLTVKEAFPGILDDQIIDLIDKERQVELFSEWGHRWLDLGRRETIDEVIGAYKPDVWQVTDRLYPIPQLERERNRNLGQNDGY</sequence>
<protein>
    <submittedName>
        <fullName evidence="8">RagB/SusD family nutrient uptake outer membrane protein</fullName>
    </submittedName>
</protein>
<evidence type="ECO:0000313" key="9">
    <source>
        <dbReference type="Proteomes" id="UP001319080"/>
    </source>
</evidence>
<dbReference type="EMBL" id="JAHESE010000045">
    <property type="protein sequence ID" value="MBT1711934.1"/>
    <property type="molecule type" value="Genomic_DNA"/>
</dbReference>
<accession>A0AAP2E512</accession>
<evidence type="ECO:0000259" key="6">
    <source>
        <dbReference type="Pfam" id="PF07980"/>
    </source>
</evidence>
<dbReference type="GO" id="GO:0009279">
    <property type="term" value="C:cell outer membrane"/>
    <property type="evidence" value="ECO:0007669"/>
    <property type="project" value="UniProtKB-SubCell"/>
</dbReference>
<dbReference type="Gene3D" id="1.25.40.390">
    <property type="match status" value="1"/>
</dbReference>
<dbReference type="AlphaFoldDB" id="A0AAP2E512"/>
<dbReference type="InterPro" id="IPR012944">
    <property type="entry name" value="SusD_RagB_dom"/>
</dbReference>
<name>A0AAP2E512_9BACT</name>
<evidence type="ECO:0000256" key="1">
    <source>
        <dbReference type="ARBA" id="ARBA00004442"/>
    </source>
</evidence>
<proteinExistence type="inferred from homology"/>
<keyword evidence="5" id="KW-0998">Cell outer membrane</keyword>
<evidence type="ECO:0000256" key="4">
    <source>
        <dbReference type="ARBA" id="ARBA00023136"/>
    </source>
</evidence>
<dbReference type="Pfam" id="PF14322">
    <property type="entry name" value="SusD-like_3"/>
    <property type="match status" value="1"/>
</dbReference>
<dbReference type="CDD" id="cd08977">
    <property type="entry name" value="SusD"/>
    <property type="match status" value="1"/>
</dbReference>
<evidence type="ECO:0000256" key="2">
    <source>
        <dbReference type="ARBA" id="ARBA00006275"/>
    </source>
</evidence>
<dbReference type="PROSITE" id="PS51257">
    <property type="entry name" value="PROKAR_LIPOPROTEIN"/>
    <property type="match status" value="1"/>
</dbReference>
<dbReference type="InterPro" id="IPR033985">
    <property type="entry name" value="SusD-like_N"/>
</dbReference>
<dbReference type="SUPFAM" id="SSF48452">
    <property type="entry name" value="TPR-like"/>
    <property type="match status" value="1"/>
</dbReference>
<keyword evidence="9" id="KW-1185">Reference proteome</keyword>
<evidence type="ECO:0000256" key="3">
    <source>
        <dbReference type="ARBA" id="ARBA00022729"/>
    </source>
</evidence>
<dbReference type="InterPro" id="IPR011990">
    <property type="entry name" value="TPR-like_helical_dom_sf"/>
</dbReference>
<feature type="domain" description="SusD-like N-terminal" evidence="7">
    <location>
        <begin position="19"/>
        <end position="222"/>
    </location>
</feature>
<comment type="similarity">
    <text evidence="2">Belongs to the SusD family.</text>
</comment>
<evidence type="ECO:0000259" key="7">
    <source>
        <dbReference type="Pfam" id="PF14322"/>
    </source>
</evidence>
<feature type="domain" description="RagB/SusD" evidence="6">
    <location>
        <begin position="314"/>
        <end position="458"/>
    </location>
</feature>
<comment type="subcellular location">
    <subcellularLocation>
        <location evidence="1">Cell outer membrane</location>
    </subcellularLocation>
</comment>